<gene>
    <name evidence="1" type="ORF">TUBRATIS_004030</name>
</gene>
<proteinExistence type="predicted"/>
<dbReference type="EMBL" id="RCSS01000090">
    <property type="protein sequence ID" value="RVD93067.1"/>
    <property type="molecule type" value="Genomic_DNA"/>
</dbReference>
<reference evidence="1 2" key="1">
    <citation type="submission" date="2018-10" db="EMBL/GenBank/DDBJ databases">
        <title>Draft genome sequence of the microsporidian Tubulinosema ratisbonensis.</title>
        <authorList>
            <person name="Polonais V."/>
            <person name="Peyretaillade E."/>
            <person name="Niehus S."/>
            <person name="Wawrzyniak I."/>
            <person name="Franchet A."/>
            <person name="Gaspin C."/>
            <person name="Reichstadt M."/>
            <person name="Belser C."/>
            <person name="Labadie K."/>
            <person name="Delbac F."/>
            <person name="Ferrandon D."/>
        </authorList>
    </citation>
    <scope>NUCLEOTIDE SEQUENCE [LARGE SCALE GENOMIC DNA]</scope>
    <source>
        <strain evidence="1 2">Franzen</strain>
    </source>
</reference>
<accession>A0A437APX9</accession>
<keyword evidence="2" id="KW-1185">Reference proteome</keyword>
<dbReference type="Proteomes" id="UP000282876">
    <property type="component" value="Unassembled WGS sequence"/>
</dbReference>
<dbReference type="AlphaFoldDB" id="A0A437APX9"/>
<protein>
    <submittedName>
        <fullName evidence="1">Uncharacterized protein</fullName>
    </submittedName>
</protein>
<evidence type="ECO:0000313" key="2">
    <source>
        <dbReference type="Proteomes" id="UP000282876"/>
    </source>
</evidence>
<name>A0A437APX9_9MICR</name>
<evidence type="ECO:0000313" key="1">
    <source>
        <dbReference type="EMBL" id="RVD93067.1"/>
    </source>
</evidence>
<organism evidence="1 2">
    <name type="scientific">Tubulinosema ratisbonensis</name>
    <dbReference type="NCBI Taxonomy" id="291195"/>
    <lineage>
        <taxon>Eukaryota</taxon>
        <taxon>Fungi</taxon>
        <taxon>Fungi incertae sedis</taxon>
        <taxon>Microsporidia</taxon>
        <taxon>Tubulinosematoidea</taxon>
        <taxon>Tubulinosematidae</taxon>
        <taxon>Tubulinosema</taxon>
    </lineage>
</organism>
<sequence length="516" mass="63152">MVTIFIYIELFCMTRKRKFQFKTREVHIKQRKDNYHNQTSTFNQVYPGCMEKYDIACVLLSMQNQSDTCKTFSSFECSKIEIEPIKCSEPQVLTKKRFSKGIKKTELERINLRKKLKAFKLEYEEKYKQEKPRRRFPISFHIWRKVNFSKIIYEFDRKFQFNLLYFLKTTYNIRNLFKKGSNLIKETSNSNITKLFLTIYNKQSLAFKLEESFLNYNDFIEVYEKRCYKLKIRYAIIQKEIINFFDNKLLHASKNRLYHFKDYETLFNKEETNSNDSKEVLIFAMEDFFSFNDSPFLKFLFPESKIIKKILSNIPDFSFLKRLHYFASIFRLQYILFRENFKEELLRFKRLKESDFLNCEIFIYFLFSSKIILQKLIMKYSHLDVETFHKFVFQNFILFLKMKNEKIREILDFNFLFTYNVENNDNILFDYNFETEYYDGFKKIFCKKIIYICDFPKLEDLKEYFNSVKHYTMLIDKIDDLTGISDHNYVKKNYSANEIRSIFANKFYSMFINEIN</sequence>
<comment type="caution">
    <text evidence="1">The sequence shown here is derived from an EMBL/GenBank/DDBJ whole genome shotgun (WGS) entry which is preliminary data.</text>
</comment>
<dbReference type="VEuPathDB" id="MicrosporidiaDB:TUBRATIS_004030"/>